<accession>D1Z0Q5</accession>
<reference evidence="4" key="3">
    <citation type="journal article" date="2011" name="PLoS ONE">
        <title>Genome sequence of a mesophilic hydrogenotrophic methanogen Methanocella paludicola, the first cultivated representative of the order Methanocellales.</title>
        <authorList>
            <person name="Sakai S."/>
            <person name="Takaki Y."/>
            <person name="Shimamura S."/>
            <person name="Sekine M."/>
            <person name="Tajima T."/>
            <person name="Kosugi H."/>
            <person name="Ichikawa N."/>
            <person name="Tasumi E."/>
            <person name="Hiraki A.T."/>
            <person name="Shimizu A."/>
            <person name="Kato Y."/>
            <person name="Nishiko R."/>
            <person name="Mori K."/>
            <person name="Fujita N."/>
            <person name="Imachi H."/>
            <person name="Takai K."/>
        </authorList>
    </citation>
    <scope>NUCLEOTIDE SEQUENCE [LARGE SCALE GENOMIC DNA]</scope>
    <source>
        <strain evidence="4">DSM 17711 / JCM 13418 / NBRC 101707 / SANAE</strain>
    </source>
</reference>
<dbReference type="Pfam" id="PF05168">
    <property type="entry name" value="HEPN"/>
    <property type="match status" value="1"/>
</dbReference>
<evidence type="ECO:0000259" key="2">
    <source>
        <dbReference type="Pfam" id="PF05168"/>
    </source>
</evidence>
<sequence>MVNDFIDCLRSGMIKSYSASKEEIIKELGQSDNDLVRAKETIKAGDHKWSTIQAYYSMFHAARAVLLSTGYREKSHKCMLFFLESLVDEGRLEPHFAREFRSAMFLREDADYEATYSEQSARDTVENASLFIVRMKNLL</sequence>
<dbReference type="PANTHER" id="PTHR36565">
    <property type="entry name" value="UPF0332 PROTEIN TM_1000"/>
    <property type="match status" value="1"/>
</dbReference>
<dbReference type="AlphaFoldDB" id="D1Z0Q5"/>
<dbReference type="eggNOG" id="arCOG02123">
    <property type="taxonomic scope" value="Archaea"/>
</dbReference>
<organism evidence="3 4">
    <name type="scientific">Methanocella paludicola (strain DSM 17711 / JCM 13418 / NBRC 101707 / SANAE)</name>
    <dbReference type="NCBI Taxonomy" id="304371"/>
    <lineage>
        <taxon>Archaea</taxon>
        <taxon>Methanobacteriati</taxon>
        <taxon>Methanobacteriota</taxon>
        <taxon>Stenosarchaea group</taxon>
        <taxon>Methanomicrobia</taxon>
        <taxon>Methanocellales</taxon>
        <taxon>Methanocellaceae</taxon>
        <taxon>Methanocella</taxon>
    </lineage>
</organism>
<dbReference type="InterPro" id="IPR007842">
    <property type="entry name" value="HEPN_dom"/>
</dbReference>
<evidence type="ECO:0000313" key="3">
    <source>
        <dbReference type="EMBL" id="BAI62277.1"/>
    </source>
</evidence>
<gene>
    <name evidence="3" type="ordered locus">MCP_2205</name>
</gene>
<feature type="domain" description="HEPN" evidence="2">
    <location>
        <begin position="30"/>
        <end position="134"/>
    </location>
</feature>
<dbReference type="Proteomes" id="UP000001882">
    <property type="component" value="Chromosome"/>
</dbReference>
<dbReference type="InterPro" id="IPR052226">
    <property type="entry name" value="UPF0332_toxin"/>
</dbReference>
<comment type="similarity">
    <text evidence="1">Belongs to the UPF0332 family.</text>
</comment>
<proteinExistence type="inferred from homology"/>
<dbReference type="SMR" id="D1Z0Q5"/>
<evidence type="ECO:0000313" key="4">
    <source>
        <dbReference type="Proteomes" id="UP000001882"/>
    </source>
</evidence>
<dbReference type="InParanoid" id="D1Z0Q5"/>
<keyword evidence="4" id="KW-1185">Reference proteome</keyword>
<dbReference type="PANTHER" id="PTHR36565:SF5">
    <property type="entry name" value="TOXIN MJ0605-RELATED"/>
    <property type="match status" value="1"/>
</dbReference>
<dbReference type="KEGG" id="mpd:MCP_2205"/>
<reference evidence="3 4" key="2">
    <citation type="journal article" date="2008" name="Int. J. Syst. Evol. Microbiol.">
        <title>Methanocella paludicola gen. nov., sp. nov., a methane-producing archaeon, the first isolate of the lineage 'Rice Cluster I', and proposal of the new archaeal order Methanocellales ord. nov.</title>
        <authorList>
            <person name="Sakai S."/>
            <person name="Imachi H."/>
            <person name="Hanada S."/>
            <person name="Ohashi A."/>
            <person name="Harada H."/>
            <person name="Kamagata Y."/>
        </authorList>
    </citation>
    <scope>NUCLEOTIDE SEQUENCE [LARGE SCALE GENOMIC DNA]</scope>
    <source>
        <strain evidence="4">DSM 17711 / JCM 13418 / NBRC 101707 / SANAE</strain>
    </source>
</reference>
<reference evidence="3 4" key="1">
    <citation type="journal article" date="2007" name="Appl. Environ. Microbiol.">
        <title>Isolation of key methanogens for global methane emission from rice paddy fields: a novel isolate affiliated with the clone cluster rice cluster I.</title>
        <authorList>
            <person name="Sakai S."/>
            <person name="Imachi H."/>
            <person name="Sekiguchi Y."/>
            <person name="Ohashi A."/>
            <person name="Harada H."/>
            <person name="Kamagata Y."/>
        </authorList>
    </citation>
    <scope>NUCLEOTIDE SEQUENCE [LARGE SCALE GENOMIC DNA]</scope>
    <source>
        <strain evidence="4">DSM 17711 / JCM 13418 / NBRC 101707 / SANAE</strain>
    </source>
</reference>
<dbReference type="EMBL" id="AP011532">
    <property type="protein sequence ID" value="BAI62277.1"/>
    <property type="molecule type" value="Genomic_DNA"/>
</dbReference>
<dbReference type="Gene3D" id="1.20.120.330">
    <property type="entry name" value="Nucleotidyltransferases domain 2"/>
    <property type="match status" value="1"/>
</dbReference>
<protein>
    <recommendedName>
        <fullName evidence="2">HEPN domain-containing protein</fullName>
    </recommendedName>
</protein>
<name>D1Z0Q5_METPS</name>
<evidence type="ECO:0000256" key="1">
    <source>
        <dbReference type="ARBA" id="ARBA00038248"/>
    </source>
</evidence>